<keyword evidence="3" id="KW-1185">Reference proteome</keyword>
<name>A0A5N6KMG2_MONLA</name>
<feature type="region of interest" description="Disordered" evidence="1">
    <location>
        <begin position="416"/>
        <end position="448"/>
    </location>
</feature>
<dbReference type="OrthoDB" id="3532647at2759"/>
<dbReference type="EMBL" id="VIGI01000001">
    <property type="protein sequence ID" value="KAB8304811.1"/>
    <property type="molecule type" value="Genomic_DNA"/>
</dbReference>
<feature type="compositionally biased region" description="Polar residues" evidence="1">
    <location>
        <begin position="245"/>
        <end position="261"/>
    </location>
</feature>
<evidence type="ECO:0000313" key="2">
    <source>
        <dbReference type="EMBL" id="KAB8304811.1"/>
    </source>
</evidence>
<comment type="caution">
    <text evidence="2">The sequence shown here is derived from an EMBL/GenBank/DDBJ whole genome shotgun (WGS) entry which is preliminary data.</text>
</comment>
<feature type="region of interest" description="Disordered" evidence="1">
    <location>
        <begin position="563"/>
        <end position="587"/>
    </location>
</feature>
<accession>A0A5N6KMG2</accession>
<sequence length="644" mass="70915">MVGVRTWTDDGIWFVILISRILKPAISTSGRNSKPTRLYTDEQIAFLCKQNVEDLNHTPDASGVRYVRSNKKPDASPPSPAVIAAIERIRRQPHMAFPNQEVRSGNGGMAGHMARNGSSSTRDINIQQGYGSVSSAIIPPVVRTKGQIGMQSHFGNPGMNPRYQQGSMKQQRSPPFLHRTMNGMSPAHGHEMSSNLSSFQPHMQGFNGGVSGGPSWTTGHMGYPQNPPGAMAPGGQSYIEGSPKYSYTTSYGRPQQTQFGQSGRPFPYRKLHQRLNSQSRSPYLTGPWRSQQSTAAVSNPQPEASDMTSPSGSQDSIATVYSPQTEASQIPGQCTPQDSTATVYSPQTEASQTPGQWTPQDIALDAAGTPFFLDFNGMSAAQFTSSGFLQTTFQNSGFSYTNPHVNQLRSNYSETQDYNQMPNNFVNPGVNSDQPSFMSQQPHSSFQNLRKHKRDFDGYRQPSMNSNDNFERDIKRHRGEGVAELGQMDDYLQEENNGQASLQQRPTNTQELHTRDRTVFSTISAPIPASGISLVTQTRGTLLNTSALDGEDQSKDESRNIYGAEMLPPSDGHSSSQYNDGSDTLGDAELSQCSTLLGENQSQLTENLFDFPNIPSLEEWSYDQILAAIEEHDFSTDPFKEQDR</sequence>
<dbReference type="Proteomes" id="UP000326757">
    <property type="component" value="Unassembled WGS sequence"/>
</dbReference>
<feature type="region of interest" description="Disordered" evidence="1">
    <location>
        <begin position="231"/>
        <end position="267"/>
    </location>
</feature>
<feature type="compositionally biased region" description="Polar residues" evidence="1">
    <location>
        <begin position="572"/>
        <end position="582"/>
    </location>
</feature>
<organism evidence="2 3">
    <name type="scientific">Monilinia laxa</name>
    <name type="common">Brown rot fungus</name>
    <name type="synonym">Sclerotinia laxa</name>
    <dbReference type="NCBI Taxonomy" id="61186"/>
    <lineage>
        <taxon>Eukaryota</taxon>
        <taxon>Fungi</taxon>
        <taxon>Dikarya</taxon>
        <taxon>Ascomycota</taxon>
        <taxon>Pezizomycotina</taxon>
        <taxon>Leotiomycetes</taxon>
        <taxon>Helotiales</taxon>
        <taxon>Sclerotiniaceae</taxon>
        <taxon>Monilinia</taxon>
    </lineage>
</organism>
<gene>
    <name evidence="2" type="ORF">EYC80_004153</name>
</gene>
<evidence type="ECO:0000313" key="3">
    <source>
        <dbReference type="Proteomes" id="UP000326757"/>
    </source>
</evidence>
<evidence type="ECO:0000256" key="1">
    <source>
        <dbReference type="SAM" id="MobiDB-lite"/>
    </source>
</evidence>
<feature type="region of interest" description="Disordered" evidence="1">
    <location>
        <begin position="279"/>
        <end position="358"/>
    </location>
</feature>
<dbReference type="AlphaFoldDB" id="A0A5N6KMG2"/>
<proteinExistence type="predicted"/>
<protein>
    <submittedName>
        <fullName evidence="2">Uncharacterized protein</fullName>
    </submittedName>
</protein>
<reference evidence="2 3" key="1">
    <citation type="submission" date="2019-06" db="EMBL/GenBank/DDBJ databases">
        <title>Genome Sequence of the Brown Rot Fungal Pathogen Monilinia laxa.</title>
        <authorList>
            <person name="De Miccolis Angelini R.M."/>
            <person name="Landi L."/>
            <person name="Abate D."/>
            <person name="Pollastro S."/>
            <person name="Romanazzi G."/>
            <person name="Faretra F."/>
        </authorList>
    </citation>
    <scope>NUCLEOTIDE SEQUENCE [LARGE SCALE GENOMIC DNA]</scope>
    <source>
        <strain evidence="2 3">Mlax316</strain>
    </source>
</reference>